<organism evidence="3 4">
    <name type="scientific">Clostridium collagenovorans DSM 3089</name>
    <dbReference type="NCBI Taxonomy" id="1121306"/>
    <lineage>
        <taxon>Bacteria</taxon>
        <taxon>Bacillati</taxon>
        <taxon>Bacillota</taxon>
        <taxon>Clostridia</taxon>
        <taxon>Eubacteriales</taxon>
        <taxon>Clostridiaceae</taxon>
        <taxon>Clostridium</taxon>
    </lineage>
</organism>
<dbReference type="Gene3D" id="3.90.1720.10">
    <property type="entry name" value="endopeptidase domain like (from Nostoc punctiforme)"/>
    <property type="match status" value="1"/>
</dbReference>
<accession>A0A1M5TNR8</accession>
<dbReference type="Proteomes" id="UP000184526">
    <property type="component" value="Unassembled WGS sequence"/>
</dbReference>
<evidence type="ECO:0000256" key="2">
    <source>
        <dbReference type="SAM" id="Phobius"/>
    </source>
</evidence>
<evidence type="ECO:0000313" key="3">
    <source>
        <dbReference type="EMBL" id="SHH52354.1"/>
    </source>
</evidence>
<sequence>MDKNKFSKLDKAKDVRNDEEAQKYIKEMRKMDQINEKKGNKALLVSLVSVLVFAVGIGIYVYTESPNEASADKGTATVIDKSSGDKKDESTAKKDNSSEEQKENTEEKVEKENSTPEKPQDNKNELYKLYEYAESEENRQASLDKAIELNQGSSAGVSAIMISQILRNNGYSVPEDTYSTKDLRDYLRNNGFTEESDLSKLKPGDICFTKDMDQIDDTPSHVYIFMGWKEEGKTAYAQVVDSHVADYGATLHERNIDETVDGKDKIHYFFTK</sequence>
<dbReference type="EMBL" id="FQXP01000003">
    <property type="protein sequence ID" value="SHH52354.1"/>
    <property type="molecule type" value="Genomic_DNA"/>
</dbReference>
<gene>
    <name evidence="3" type="ORF">SAMN02745196_00656</name>
</gene>
<feature type="compositionally biased region" description="Basic and acidic residues" evidence="1">
    <location>
        <begin position="82"/>
        <end position="125"/>
    </location>
</feature>
<dbReference type="OrthoDB" id="1938239at2"/>
<name>A0A1M5TNR8_9CLOT</name>
<proteinExistence type="predicted"/>
<dbReference type="RefSeq" id="WP_072830006.1">
    <property type="nucleotide sequence ID" value="NZ_FQXP01000003.1"/>
</dbReference>
<reference evidence="3 4" key="1">
    <citation type="submission" date="2016-11" db="EMBL/GenBank/DDBJ databases">
        <authorList>
            <person name="Jaros S."/>
            <person name="Januszkiewicz K."/>
            <person name="Wedrychowicz H."/>
        </authorList>
    </citation>
    <scope>NUCLEOTIDE SEQUENCE [LARGE SCALE GENOMIC DNA]</scope>
    <source>
        <strain evidence="3 4">DSM 3089</strain>
    </source>
</reference>
<evidence type="ECO:0000313" key="4">
    <source>
        <dbReference type="Proteomes" id="UP000184526"/>
    </source>
</evidence>
<keyword evidence="2" id="KW-0472">Membrane</keyword>
<dbReference type="STRING" id="1121306.SAMN02745196_00656"/>
<feature type="region of interest" description="Disordered" evidence="1">
    <location>
        <begin position="1"/>
        <end position="20"/>
    </location>
</feature>
<keyword evidence="2" id="KW-1133">Transmembrane helix</keyword>
<evidence type="ECO:0000256" key="1">
    <source>
        <dbReference type="SAM" id="MobiDB-lite"/>
    </source>
</evidence>
<feature type="region of interest" description="Disordered" evidence="1">
    <location>
        <begin position="70"/>
        <end position="125"/>
    </location>
</feature>
<keyword evidence="2" id="KW-0812">Transmembrane</keyword>
<feature type="transmembrane region" description="Helical" evidence="2">
    <location>
        <begin position="42"/>
        <end position="62"/>
    </location>
</feature>
<protein>
    <submittedName>
        <fullName evidence="3">Uncharacterized protein</fullName>
    </submittedName>
</protein>
<dbReference type="AlphaFoldDB" id="A0A1M5TNR8"/>
<keyword evidence="4" id="KW-1185">Reference proteome</keyword>